<dbReference type="SUPFAM" id="SSF57884">
    <property type="entry name" value="Ada DNA repair protein, N-terminal domain (N-Ada 10)"/>
    <property type="match status" value="1"/>
</dbReference>
<feature type="active site" description="Nucleophile; methyl group acceptor from methylphosphotriester" evidence="13">
    <location>
        <position position="38"/>
    </location>
</feature>
<protein>
    <recommendedName>
        <fullName evidence="12">Methylated-DNA--protein-cysteine methyltransferase</fullName>
        <ecNumber evidence="12">2.1.1.63</ecNumber>
    </recommendedName>
    <alternativeName>
        <fullName evidence="12">6-O-methylguanine-DNA methyltransferase</fullName>
        <shortName evidence="12">MGMT</shortName>
    </alternativeName>
    <alternativeName>
        <fullName evidence="12">O-6-methylguanine-DNA-alkyltransferase</fullName>
    </alternativeName>
</protein>
<sequence length="352" mass="39097">MKFTDPADIQRCYQALVVRSAAHVGAFYAAVRTTGIFCLPTCRARKPKAENVDFFTDIKEPLALGFRPCKVCRPTENAPDVPPQVARAVALVREQPKRRIQDGELRELGISPELVRRWFQKHHGFSFQAYQRMLRINLAMAELKEGRNATDVALDSGYESLSGFAYTYKKMTGAAPSQPARQLVLHRFPTPLGPMFVCASENGVCLLEFTDRRMLETELRDLQRSFRARILAGENAHTRQAVAEIGEYFAGQRRLFSVALDAPGSAFQRGVWDALRAMEFGEVTHYADLASRIGMPNSVRAVAGANGANRIAIIIPCHRIIGKDGSLTGYGGGLARKEWLLAREGQNRQTGV</sequence>
<evidence type="ECO:0000256" key="6">
    <source>
        <dbReference type="ARBA" id="ARBA00022763"/>
    </source>
</evidence>
<reference evidence="17 18" key="1">
    <citation type="submission" date="2019-12" db="EMBL/GenBank/DDBJ databases">
        <title>Novel species isolated from a subtropical stream in China.</title>
        <authorList>
            <person name="Lu H."/>
        </authorList>
    </citation>
    <scope>NUCLEOTIDE SEQUENCE [LARGE SCALE GENOMIC DNA]</scope>
    <source>
        <strain evidence="17 18">DS3</strain>
    </source>
</reference>
<dbReference type="InterPro" id="IPR014048">
    <property type="entry name" value="MethylDNA_cys_MeTrfase_DNA-bd"/>
</dbReference>
<dbReference type="InterPro" id="IPR036631">
    <property type="entry name" value="MGMT_N_sf"/>
</dbReference>
<feature type="binding site" evidence="15">
    <location>
        <position position="69"/>
    </location>
    <ligand>
        <name>Zn(2+)</name>
        <dbReference type="ChEBI" id="CHEBI:29105"/>
    </ligand>
</feature>
<dbReference type="Gene3D" id="1.10.10.10">
    <property type="entry name" value="Winged helix-like DNA-binding domain superfamily/Winged helix DNA-binding domain"/>
    <property type="match status" value="1"/>
</dbReference>
<organism evidence="17 18">
    <name type="scientific">Pseudoduganella guangdongensis</name>
    <dbReference type="NCBI Taxonomy" id="2692179"/>
    <lineage>
        <taxon>Bacteria</taxon>
        <taxon>Pseudomonadati</taxon>
        <taxon>Pseudomonadota</taxon>
        <taxon>Betaproteobacteria</taxon>
        <taxon>Burkholderiales</taxon>
        <taxon>Oxalobacteraceae</taxon>
        <taxon>Telluria group</taxon>
        <taxon>Pseudoduganella</taxon>
    </lineage>
</organism>
<comment type="similarity">
    <text evidence="2 12">Belongs to the MGMT family.</text>
</comment>
<dbReference type="SUPFAM" id="SSF46767">
    <property type="entry name" value="Methylated DNA-protein cysteine methyltransferase, C-terminal domain"/>
    <property type="match status" value="1"/>
</dbReference>
<feature type="domain" description="HTH araC/xylS-type" evidence="16">
    <location>
        <begin position="106"/>
        <end position="182"/>
    </location>
</feature>
<dbReference type="CDD" id="cd06445">
    <property type="entry name" value="ATase"/>
    <property type="match status" value="1"/>
</dbReference>
<keyword evidence="5 12" id="KW-0808">Transferase</keyword>
<dbReference type="RefSeq" id="WP_161024633.1">
    <property type="nucleotide sequence ID" value="NZ_WWCJ01000003.1"/>
</dbReference>
<accession>A0A6N9HDL0</accession>
<dbReference type="SMART" id="SM00342">
    <property type="entry name" value="HTH_ARAC"/>
    <property type="match status" value="1"/>
</dbReference>
<dbReference type="Pfam" id="PF01035">
    <property type="entry name" value="DNA_binding_1"/>
    <property type="match status" value="1"/>
</dbReference>
<evidence type="ECO:0000256" key="5">
    <source>
        <dbReference type="ARBA" id="ARBA00022679"/>
    </source>
</evidence>
<dbReference type="Pfam" id="PF02870">
    <property type="entry name" value="Methyltransf_1N"/>
    <property type="match status" value="1"/>
</dbReference>
<proteinExistence type="inferred from homology"/>
<dbReference type="PANTHER" id="PTHR10815">
    <property type="entry name" value="METHYLATED-DNA--PROTEIN-CYSTEINE METHYLTRANSFERASE"/>
    <property type="match status" value="1"/>
</dbReference>
<comment type="catalytic activity">
    <reaction evidence="11 12">
        <text>a 6-O-methyl-2'-deoxyguanosine in DNA + L-cysteinyl-[protein] = S-methyl-L-cysteinyl-[protein] + a 2'-deoxyguanosine in DNA</text>
        <dbReference type="Rhea" id="RHEA:24000"/>
        <dbReference type="Rhea" id="RHEA-COMP:10131"/>
        <dbReference type="Rhea" id="RHEA-COMP:10132"/>
        <dbReference type="Rhea" id="RHEA-COMP:11367"/>
        <dbReference type="Rhea" id="RHEA-COMP:11368"/>
        <dbReference type="ChEBI" id="CHEBI:29950"/>
        <dbReference type="ChEBI" id="CHEBI:82612"/>
        <dbReference type="ChEBI" id="CHEBI:85445"/>
        <dbReference type="ChEBI" id="CHEBI:85448"/>
        <dbReference type="EC" id="2.1.1.63"/>
    </reaction>
</comment>
<evidence type="ECO:0000256" key="3">
    <source>
        <dbReference type="ARBA" id="ARBA00022490"/>
    </source>
</evidence>
<dbReference type="InterPro" id="IPR036217">
    <property type="entry name" value="MethylDNA_cys_MeTrfase_DNAb"/>
</dbReference>
<dbReference type="SUPFAM" id="SSF53155">
    <property type="entry name" value="Methylated DNA-protein cysteine methyltransferase domain"/>
    <property type="match status" value="1"/>
</dbReference>
<comment type="cofactor">
    <cofactor evidence="14">
        <name>Zn(2+)</name>
        <dbReference type="ChEBI" id="CHEBI:29105"/>
    </cofactor>
    <text evidence="14">Binds 1 zinc ion per subunit.</text>
</comment>
<dbReference type="InterPro" id="IPR009057">
    <property type="entry name" value="Homeodomain-like_sf"/>
</dbReference>
<evidence type="ECO:0000256" key="2">
    <source>
        <dbReference type="ARBA" id="ARBA00008711"/>
    </source>
</evidence>
<feature type="binding site" evidence="15">
    <location>
        <position position="72"/>
    </location>
    <ligand>
        <name>Zn(2+)</name>
        <dbReference type="ChEBI" id="CHEBI:29105"/>
    </ligand>
</feature>
<evidence type="ECO:0000256" key="1">
    <source>
        <dbReference type="ARBA" id="ARBA00001286"/>
    </source>
</evidence>
<comment type="function">
    <text evidence="12">Involved in the cellular defense against the biological effects of O6-methylguanine (O6-MeG) and O4-methylthymine (O4-MeT) in DNA. Repairs the methylated nucleobase in DNA by stoichiometrically transferring the methyl group to a cysteine residue in the enzyme. This is a suicide reaction: the enzyme is irreversibly inactivated.</text>
</comment>
<dbReference type="InterPro" id="IPR008332">
    <property type="entry name" value="MethylG_MeTrfase_N"/>
</dbReference>
<evidence type="ECO:0000259" key="16">
    <source>
        <dbReference type="PROSITE" id="PS01124"/>
    </source>
</evidence>
<keyword evidence="3 12" id="KW-0963">Cytoplasm</keyword>
<dbReference type="PIRSF" id="PIRSF000409">
    <property type="entry name" value="Ada"/>
    <property type="match status" value="1"/>
</dbReference>
<evidence type="ECO:0000256" key="10">
    <source>
        <dbReference type="ARBA" id="ARBA00023204"/>
    </source>
</evidence>
<dbReference type="Gene3D" id="3.30.160.70">
    <property type="entry name" value="Methylated DNA-protein cysteine methyltransferase domain"/>
    <property type="match status" value="1"/>
</dbReference>
<comment type="caution">
    <text evidence="17">The sequence shown here is derived from an EMBL/GenBank/DDBJ whole genome shotgun (WGS) entry which is preliminary data.</text>
</comment>
<comment type="catalytic activity">
    <reaction evidence="1 12">
        <text>a 4-O-methyl-thymidine in DNA + L-cysteinyl-[protein] = a thymidine in DNA + S-methyl-L-cysteinyl-[protein]</text>
        <dbReference type="Rhea" id="RHEA:53428"/>
        <dbReference type="Rhea" id="RHEA-COMP:10131"/>
        <dbReference type="Rhea" id="RHEA-COMP:10132"/>
        <dbReference type="Rhea" id="RHEA-COMP:13555"/>
        <dbReference type="Rhea" id="RHEA-COMP:13556"/>
        <dbReference type="ChEBI" id="CHEBI:29950"/>
        <dbReference type="ChEBI" id="CHEBI:82612"/>
        <dbReference type="ChEBI" id="CHEBI:137386"/>
        <dbReference type="ChEBI" id="CHEBI:137387"/>
        <dbReference type="EC" id="2.1.1.63"/>
    </reaction>
</comment>
<dbReference type="PROSITE" id="PS01124">
    <property type="entry name" value="HTH_ARAC_FAMILY_2"/>
    <property type="match status" value="1"/>
</dbReference>
<evidence type="ECO:0000256" key="12">
    <source>
        <dbReference type="HAMAP-Rule" id="MF_00772"/>
    </source>
</evidence>
<evidence type="ECO:0000256" key="11">
    <source>
        <dbReference type="ARBA" id="ARBA00049348"/>
    </source>
</evidence>
<dbReference type="Proteomes" id="UP000448575">
    <property type="component" value="Unassembled WGS sequence"/>
</dbReference>
<dbReference type="GO" id="GO:0043565">
    <property type="term" value="F:sequence-specific DNA binding"/>
    <property type="evidence" value="ECO:0007669"/>
    <property type="project" value="InterPro"/>
</dbReference>
<dbReference type="EC" id="2.1.1.63" evidence="12"/>
<dbReference type="Gene3D" id="3.40.10.10">
    <property type="entry name" value="DNA Methylphosphotriester Repair Domain"/>
    <property type="match status" value="1"/>
</dbReference>
<evidence type="ECO:0000256" key="9">
    <source>
        <dbReference type="ARBA" id="ARBA00023163"/>
    </source>
</evidence>
<keyword evidence="8" id="KW-0010">Activator</keyword>
<dbReference type="InterPro" id="IPR004026">
    <property type="entry name" value="Ada_DNA_repair_Zn-bd"/>
</dbReference>
<dbReference type="Gene3D" id="1.10.10.60">
    <property type="entry name" value="Homeodomain-like"/>
    <property type="match status" value="1"/>
</dbReference>
<dbReference type="Pfam" id="PF02805">
    <property type="entry name" value="Ada_Zn_binding"/>
    <property type="match status" value="1"/>
</dbReference>
<keyword evidence="7" id="KW-0805">Transcription regulation</keyword>
<keyword evidence="10 12" id="KW-0234">DNA repair</keyword>
<evidence type="ECO:0000313" key="17">
    <source>
        <dbReference type="EMBL" id="MYN01628.1"/>
    </source>
</evidence>
<keyword evidence="14" id="KW-0862">Zinc</keyword>
<evidence type="ECO:0000256" key="15">
    <source>
        <dbReference type="PIRSR" id="PIRSR000409-3"/>
    </source>
</evidence>
<evidence type="ECO:0000313" key="18">
    <source>
        <dbReference type="Proteomes" id="UP000448575"/>
    </source>
</evidence>
<evidence type="ECO:0000256" key="4">
    <source>
        <dbReference type="ARBA" id="ARBA00022603"/>
    </source>
</evidence>
<comment type="miscellaneous">
    <text evidence="12">This enzyme catalyzes only one turnover and therefore is not strictly catalytic. According to one definition, an enzyme is a biocatalyst that acts repeatedly and over many reaction cycles.</text>
</comment>
<dbReference type="GO" id="GO:0008270">
    <property type="term" value="F:zinc ion binding"/>
    <property type="evidence" value="ECO:0007669"/>
    <property type="project" value="InterPro"/>
</dbReference>
<dbReference type="InterPro" id="IPR016221">
    <property type="entry name" value="Bifunct_regulatory_prot_Ada"/>
</dbReference>
<dbReference type="HAMAP" id="MF_00772">
    <property type="entry name" value="OGT"/>
    <property type="match status" value="1"/>
</dbReference>
<keyword evidence="18" id="KW-1185">Reference proteome</keyword>
<dbReference type="GO" id="GO:0005737">
    <property type="term" value="C:cytoplasm"/>
    <property type="evidence" value="ECO:0007669"/>
    <property type="project" value="UniProtKB-SubCell"/>
</dbReference>
<evidence type="ECO:0000256" key="7">
    <source>
        <dbReference type="ARBA" id="ARBA00023015"/>
    </source>
</evidence>
<dbReference type="EMBL" id="WWCJ01000003">
    <property type="protein sequence ID" value="MYN01628.1"/>
    <property type="molecule type" value="Genomic_DNA"/>
</dbReference>
<feature type="active site" description="Nucleophile; methyl group acceptor from either O6-methylguanine or O4-methylthymine" evidence="13">
    <location>
        <position position="317"/>
    </location>
</feature>
<dbReference type="InterPro" id="IPR023546">
    <property type="entry name" value="MGMT"/>
</dbReference>
<dbReference type="AlphaFoldDB" id="A0A6N9HDL0"/>
<dbReference type="NCBIfam" id="TIGR00589">
    <property type="entry name" value="ogt"/>
    <property type="match status" value="1"/>
</dbReference>
<feature type="binding site" evidence="14">
    <location>
        <position position="34"/>
    </location>
    <ligand>
        <name>DNA</name>
        <dbReference type="ChEBI" id="CHEBI:16991"/>
    </ligand>
</feature>
<dbReference type="GO" id="GO:0003908">
    <property type="term" value="F:methylated-DNA-[protein]-cysteine S-methyltransferase activity"/>
    <property type="evidence" value="ECO:0007669"/>
    <property type="project" value="UniProtKB-UniRule"/>
</dbReference>
<feature type="binding site" evidence="15">
    <location>
        <position position="38"/>
    </location>
    <ligand>
        <name>Zn(2+)</name>
        <dbReference type="ChEBI" id="CHEBI:29105"/>
    </ligand>
</feature>
<evidence type="ECO:0000256" key="13">
    <source>
        <dbReference type="PIRSR" id="PIRSR000409-1"/>
    </source>
</evidence>
<feature type="binding site" evidence="14">
    <location>
        <position position="67"/>
    </location>
    <ligand>
        <name>DNA</name>
        <dbReference type="ChEBI" id="CHEBI:16991"/>
    </ligand>
</feature>
<dbReference type="InterPro" id="IPR001497">
    <property type="entry name" value="MethylDNA_cys_MeTrfase_AS"/>
</dbReference>
<feature type="binding site" evidence="14">
    <location>
        <position position="43"/>
    </location>
    <ligand>
        <name>DNA</name>
        <dbReference type="ChEBI" id="CHEBI:16991"/>
    </ligand>
</feature>
<dbReference type="GO" id="GO:0032259">
    <property type="term" value="P:methylation"/>
    <property type="evidence" value="ECO:0007669"/>
    <property type="project" value="UniProtKB-KW"/>
</dbReference>
<feature type="binding site" evidence="14">
    <location>
        <position position="45"/>
    </location>
    <ligand>
        <name>DNA</name>
        <dbReference type="ChEBI" id="CHEBI:16991"/>
    </ligand>
</feature>
<evidence type="ECO:0000256" key="8">
    <source>
        <dbReference type="ARBA" id="ARBA00023159"/>
    </source>
</evidence>
<keyword evidence="6 12" id="KW-0227">DNA damage</keyword>
<comment type="subcellular location">
    <subcellularLocation>
        <location evidence="12">Cytoplasm</location>
    </subcellularLocation>
</comment>
<dbReference type="SUPFAM" id="SSF46689">
    <property type="entry name" value="Homeodomain-like"/>
    <property type="match status" value="1"/>
</dbReference>
<dbReference type="PANTHER" id="PTHR10815:SF5">
    <property type="entry name" value="METHYLATED-DNA--PROTEIN-CYSTEINE METHYLTRANSFERASE"/>
    <property type="match status" value="1"/>
</dbReference>
<feature type="binding site" evidence="15">
    <location>
        <position position="42"/>
    </location>
    <ligand>
        <name>Zn(2+)</name>
        <dbReference type="ChEBI" id="CHEBI:29105"/>
    </ligand>
</feature>
<dbReference type="InterPro" id="IPR035451">
    <property type="entry name" value="Ada-like_dom_sf"/>
</dbReference>
<evidence type="ECO:0000256" key="14">
    <source>
        <dbReference type="PIRSR" id="PIRSR000409-2"/>
    </source>
</evidence>
<dbReference type="PROSITE" id="PS00374">
    <property type="entry name" value="MGMT"/>
    <property type="match status" value="1"/>
</dbReference>
<gene>
    <name evidence="17" type="ORF">GTP41_05900</name>
</gene>
<dbReference type="GO" id="GO:0003700">
    <property type="term" value="F:DNA-binding transcription factor activity"/>
    <property type="evidence" value="ECO:0007669"/>
    <property type="project" value="InterPro"/>
</dbReference>
<feature type="active site" description="Nucleophile; methyl group acceptor" evidence="12">
    <location>
        <position position="317"/>
    </location>
</feature>
<dbReference type="GO" id="GO:0006307">
    <property type="term" value="P:DNA alkylation repair"/>
    <property type="evidence" value="ECO:0007669"/>
    <property type="project" value="UniProtKB-UniRule"/>
</dbReference>
<keyword evidence="9" id="KW-0804">Transcription</keyword>
<dbReference type="FunFam" id="1.10.10.10:FF:000214">
    <property type="entry name" value="Methylated-DNA--protein-cysteine methyltransferase"/>
    <property type="match status" value="1"/>
</dbReference>
<dbReference type="InterPro" id="IPR036388">
    <property type="entry name" value="WH-like_DNA-bd_sf"/>
</dbReference>
<name>A0A6N9HDL0_9BURK</name>
<keyword evidence="14" id="KW-0479">Metal-binding</keyword>
<dbReference type="Pfam" id="PF12833">
    <property type="entry name" value="HTH_18"/>
    <property type="match status" value="1"/>
</dbReference>
<dbReference type="InterPro" id="IPR018060">
    <property type="entry name" value="HTH_AraC"/>
</dbReference>
<keyword evidence="4 12" id="KW-0489">Methyltransferase</keyword>